<dbReference type="Gene3D" id="2.40.50.100">
    <property type="match status" value="1"/>
</dbReference>
<keyword evidence="4" id="KW-1185">Reference proteome</keyword>
<evidence type="ECO:0000256" key="1">
    <source>
        <dbReference type="ARBA" id="ARBA00004196"/>
    </source>
</evidence>
<gene>
    <name evidence="3" type="ordered locus">Lcho_3740</name>
</gene>
<dbReference type="Proteomes" id="UP000001693">
    <property type="component" value="Chromosome"/>
</dbReference>
<accession>B1Y5U8</accession>
<dbReference type="OrthoDB" id="9763546at2"/>
<dbReference type="AlphaFoldDB" id="B1Y5U8"/>
<evidence type="ECO:0000313" key="3">
    <source>
        <dbReference type="EMBL" id="ACB35994.1"/>
    </source>
</evidence>
<dbReference type="SUPFAM" id="SSF111369">
    <property type="entry name" value="HlyD-like secretion proteins"/>
    <property type="match status" value="1"/>
</dbReference>
<name>B1Y5U8_LEPCP</name>
<reference evidence="3 4" key="1">
    <citation type="submission" date="2008-03" db="EMBL/GenBank/DDBJ databases">
        <title>Complete sequence of Leptothrix cholodnii SP-6.</title>
        <authorList>
            <consortium name="US DOE Joint Genome Institute"/>
            <person name="Copeland A."/>
            <person name="Lucas S."/>
            <person name="Lapidus A."/>
            <person name="Glavina del Rio T."/>
            <person name="Dalin E."/>
            <person name="Tice H."/>
            <person name="Bruce D."/>
            <person name="Goodwin L."/>
            <person name="Pitluck S."/>
            <person name="Chertkov O."/>
            <person name="Brettin T."/>
            <person name="Detter J.C."/>
            <person name="Han C."/>
            <person name="Kuske C.R."/>
            <person name="Schmutz J."/>
            <person name="Larimer F."/>
            <person name="Land M."/>
            <person name="Hauser L."/>
            <person name="Kyrpides N."/>
            <person name="Lykidis A."/>
            <person name="Emerson D."/>
            <person name="Richardson P."/>
        </authorList>
    </citation>
    <scope>NUCLEOTIDE SEQUENCE [LARGE SCALE GENOMIC DNA]</scope>
    <source>
        <strain evidence="4">ATCC 51168 / LMG 8142 / SP-6</strain>
    </source>
</reference>
<evidence type="ECO:0000313" key="4">
    <source>
        <dbReference type="Proteomes" id="UP000001693"/>
    </source>
</evidence>
<organism evidence="3 4">
    <name type="scientific">Leptothrix cholodnii (strain ATCC 51168 / LMG 8142 / SP-6)</name>
    <name type="common">Leptothrix discophora (strain SP-6)</name>
    <dbReference type="NCBI Taxonomy" id="395495"/>
    <lineage>
        <taxon>Bacteria</taxon>
        <taxon>Pseudomonadati</taxon>
        <taxon>Pseudomonadota</taxon>
        <taxon>Betaproteobacteria</taxon>
        <taxon>Burkholderiales</taxon>
        <taxon>Sphaerotilaceae</taxon>
        <taxon>Leptothrix</taxon>
    </lineage>
</organism>
<sequence>MIPDADALLALLQTTRSAATPAERQFVLLNRTREAVPYHAAVSWQARSGLLLHSGVSSVDGQGPYGLWLKRLARGLARRPAGLVDAADVDAAVAEEWPQWWPPHLLWLPAGAADGTDLLLVREVAWREAEQQGLAQWADLWRLADQAAAGSRRRRVFDPGALWLALRRPGRAGRIGRKRWIALALLLLTLLPVRQSLRAPGELVPREPTVVRAAIEGTVRRLVVEPNQVVQAGQVLAELDDDAFASRLQVARQALGTAEAEWRQTHQQALVDPRAKAQLPIVQGKLGERQTELRYLEQQMQRTALVAPHAGVVLVDDAGSWAGRTVQAGEALLRLAQPQDQELEAWLAVGDAIELADGSAMNLHLSSRPADPVAATLRLYAFEAEHRPDGTLAYRLRGTLAAPASERLGARGTVRIDGPQVPLIYAVLRRPLAALREMTGW</sequence>
<proteinExistence type="predicted"/>
<dbReference type="eggNOG" id="COG0845">
    <property type="taxonomic scope" value="Bacteria"/>
</dbReference>
<keyword evidence="2" id="KW-0175">Coiled coil</keyword>
<dbReference type="RefSeq" id="WP_012348741.1">
    <property type="nucleotide sequence ID" value="NC_010524.1"/>
</dbReference>
<protein>
    <submittedName>
        <fullName evidence="3">HlyD family secretion protein</fullName>
    </submittedName>
</protein>
<dbReference type="EMBL" id="CP001013">
    <property type="protein sequence ID" value="ACB35994.1"/>
    <property type="molecule type" value="Genomic_DNA"/>
</dbReference>
<dbReference type="InterPro" id="IPR050465">
    <property type="entry name" value="UPF0194_transport"/>
</dbReference>
<comment type="subcellular location">
    <subcellularLocation>
        <location evidence="1">Cell envelope</location>
    </subcellularLocation>
</comment>
<dbReference type="KEGG" id="lch:Lcho_3740"/>
<dbReference type="HOGENOM" id="CLU_049021_0_0_4"/>
<dbReference type="GO" id="GO:0030313">
    <property type="term" value="C:cell envelope"/>
    <property type="evidence" value="ECO:0007669"/>
    <property type="project" value="UniProtKB-SubCell"/>
</dbReference>
<dbReference type="PANTHER" id="PTHR32347">
    <property type="entry name" value="EFFLUX SYSTEM COMPONENT YKNX-RELATED"/>
    <property type="match status" value="1"/>
</dbReference>
<dbReference type="PANTHER" id="PTHR32347:SF23">
    <property type="entry name" value="BLL5650 PROTEIN"/>
    <property type="match status" value="1"/>
</dbReference>
<dbReference type="STRING" id="395495.Lcho_3740"/>
<evidence type="ECO:0000256" key="2">
    <source>
        <dbReference type="ARBA" id="ARBA00023054"/>
    </source>
</evidence>